<dbReference type="PANTHER" id="PTHR31672">
    <property type="entry name" value="BNACNNG10540D PROTEIN"/>
    <property type="match status" value="1"/>
</dbReference>
<protein>
    <recommendedName>
        <fullName evidence="4">F-box domain-containing protein</fullName>
    </recommendedName>
</protein>
<dbReference type="SUPFAM" id="SSF81383">
    <property type="entry name" value="F-box domain"/>
    <property type="match status" value="1"/>
</dbReference>
<sequence length="417" mass="48003">MSSPPENADENADEETQNREIPTHIISTEILSETQNRGIPTDVILTEILPRLPANSLLRLKWVCKEWQLFISSTKFIINHALHPNSLSSRSVLFIDPYTSLTAFDFGDSGNVRIIKFGRYSTTNPIFLIGSCNGLVLLICSHAQTGLVLSPSFLLNYGFDYRVYNPVLQLDIVIPQPLGFVLRSDHFAAQDCSFGFGSVSTHDCLEFFIVAVNIRMGNVAVFESSTRRWVIMHTLRRNLPILFQDAWYVHSGTLVNEALHWGVTVGMNLRCIAVFDLVSRRRIKFMKLPYAYFGEPDCPDIVRSAFSLCRINDRLCAWAYYNGGYVVDMWMLKEYDVWESWTRLFCYDLRCEYWNFFGLTKAREVMMFHFNWLVLIDFSRVPLVSRPLYFGHQVTAVNYVQSLVSPYTVFLYGEQNG</sequence>
<accession>A0A803MAH3</accession>
<dbReference type="EnsemblPlants" id="AUR62026090-RA">
    <property type="protein sequence ID" value="AUR62026090-RA:cds"/>
    <property type="gene ID" value="AUR62026090"/>
</dbReference>
<gene>
    <name evidence="2" type="primary">LOC110707186</name>
</gene>
<dbReference type="PANTHER" id="PTHR31672:SF13">
    <property type="entry name" value="F-BOX PROTEIN CPR30-LIKE"/>
    <property type="match status" value="1"/>
</dbReference>
<dbReference type="OrthoDB" id="1916346at2759"/>
<dbReference type="AlphaFoldDB" id="A0A803MAH3"/>
<dbReference type="InterPro" id="IPR036047">
    <property type="entry name" value="F-box-like_dom_sf"/>
</dbReference>
<dbReference type="KEGG" id="cqi:110707186"/>
<proteinExistence type="predicted"/>
<reference evidence="2" key="2">
    <citation type="submission" date="2021-03" db="UniProtKB">
        <authorList>
            <consortium name="EnsemblPlants"/>
        </authorList>
    </citation>
    <scope>IDENTIFICATION</scope>
</reference>
<reference evidence="2" key="1">
    <citation type="journal article" date="2017" name="Nature">
        <title>The genome of Chenopodium quinoa.</title>
        <authorList>
            <person name="Jarvis D.E."/>
            <person name="Ho Y.S."/>
            <person name="Lightfoot D.J."/>
            <person name="Schmoeckel S.M."/>
            <person name="Li B."/>
            <person name="Borm T.J.A."/>
            <person name="Ohyanagi H."/>
            <person name="Mineta K."/>
            <person name="Michell C.T."/>
            <person name="Saber N."/>
            <person name="Kharbatia N.M."/>
            <person name="Rupper R.R."/>
            <person name="Sharp A.R."/>
            <person name="Dally N."/>
            <person name="Boughton B.A."/>
            <person name="Woo Y.H."/>
            <person name="Gao G."/>
            <person name="Schijlen E.G.W.M."/>
            <person name="Guo X."/>
            <person name="Momin A.A."/>
            <person name="Negrao S."/>
            <person name="Al-Babili S."/>
            <person name="Gehring C."/>
            <person name="Roessner U."/>
            <person name="Jung C."/>
            <person name="Murphy K."/>
            <person name="Arold S.T."/>
            <person name="Gojobori T."/>
            <person name="van der Linden C.G."/>
            <person name="van Loo E.N."/>
            <person name="Jellen E.N."/>
            <person name="Maughan P.J."/>
            <person name="Tester M."/>
        </authorList>
    </citation>
    <scope>NUCLEOTIDE SEQUENCE [LARGE SCALE GENOMIC DNA]</scope>
    <source>
        <strain evidence="2">cv. PI 614886</strain>
    </source>
</reference>
<dbReference type="RefSeq" id="XP_021740884.1">
    <property type="nucleotide sequence ID" value="XM_021885192.1"/>
</dbReference>
<name>A0A803MAH3_CHEQI</name>
<dbReference type="GeneID" id="110707186"/>
<evidence type="ECO:0000313" key="2">
    <source>
        <dbReference type="EnsemblPlants" id="AUR62026090-RA:cds"/>
    </source>
</evidence>
<evidence type="ECO:0000256" key="1">
    <source>
        <dbReference type="SAM" id="MobiDB-lite"/>
    </source>
</evidence>
<evidence type="ECO:0000313" key="3">
    <source>
        <dbReference type="Proteomes" id="UP000596660"/>
    </source>
</evidence>
<feature type="region of interest" description="Disordered" evidence="1">
    <location>
        <begin position="1"/>
        <end position="24"/>
    </location>
</feature>
<evidence type="ECO:0008006" key="4">
    <source>
        <dbReference type="Google" id="ProtNLM"/>
    </source>
</evidence>
<organism evidence="2 3">
    <name type="scientific">Chenopodium quinoa</name>
    <name type="common">Quinoa</name>
    <dbReference type="NCBI Taxonomy" id="63459"/>
    <lineage>
        <taxon>Eukaryota</taxon>
        <taxon>Viridiplantae</taxon>
        <taxon>Streptophyta</taxon>
        <taxon>Embryophyta</taxon>
        <taxon>Tracheophyta</taxon>
        <taxon>Spermatophyta</taxon>
        <taxon>Magnoliopsida</taxon>
        <taxon>eudicotyledons</taxon>
        <taxon>Gunneridae</taxon>
        <taxon>Pentapetalae</taxon>
        <taxon>Caryophyllales</taxon>
        <taxon>Chenopodiaceae</taxon>
        <taxon>Chenopodioideae</taxon>
        <taxon>Atripliceae</taxon>
        <taxon>Chenopodium</taxon>
    </lineage>
</organism>
<dbReference type="Proteomes" id="UP000596660">
    <property type="component" value="Unplaced"/>
</dbReference>
<dbReference type="InterPro" id="IPR050796">
    <property type="entry name" value="SCF_F-box_component"/>
</dbReference>
<keyword evidence="3" id="KW-1185">Reference proteome</keyword>
<dbReference type="Gramene" id="AUR62026090-RA">
    <property type="protein sequence ID" value="AUR62026090-RA:cds"/>
    <property type="gene ID" value="AUR62026090"/>
</dbReference>